<dbReference type="PRINTS" id="PR00069">
    <property type="entry name" value="ALDKETRDTASE"/>
</dbReference>
<dbReference type="PANTHER" id="PTHR43625">
    <property type="entry name" value="AFLATOXIN B1 ALDEHYDE REDUCTASE"/>
    <property type="match status" value="1"/>
</dbReference>
<gene>
    <name evidence="3" type="ORF">VI08_20020</name>
</gene>
<comment type="caution">
    <text evidence="3">The sequence shown here is derived from an EMBL/GenBank/DDBJ whole genome shotgun (WGS) entry which is preliminary data.</text>
</comment>
<dbReference type="InterPro" id="IPR020471">
    <property type="entry name" value="AKR"/>
</dbReference>
<reference evidence="3 4" key="1">
    <citation type="submission" date="2015-03" db="EMBL/GenBank/DDBJ databases">
        <title>Draft genome sequence of Luteibacter yeojuensis strain SU11.</title>
        <authorList>
            <person name="Sulaiman J."/>
            <person name="Priya K."/>
            <person name="Chan K.-G."/>
        </authorList>
    </citation>
    <scope>NUCLEOTIDE SEQUENCE [LARGE SCALE GENOMIC DNA]</scope>
    <source>
        <strain evidence="3 4">SU11</strain>
    </source>
</reference>
<dbReference type="PANTHER" id="PTHR43625:SF40">
    <property type="entry name" value="ALDO-KETO REDUCTASE YAKC [NADP(+)]"/>
    <property type="match status" value="1"/>
</dbReference>
<dbReference type="Proteomes" id="UP000033651">
    <property type="component" value="Unassembled WGS sequence"/>
</dbReference>
<evidence type="ECO:0000256" key="1">
    <source>
        <dbReference type="ARBA" id="ARBA00023002"/>
    </source>
</evidence>
<name>A0A0F3K4A8_9GAMM</name>
<protein>
    <submittedName>
        <fullName evidence="3">Oxidoreductase</fullName>
    </submittedName>
</protein>
<dbReference type="OrthoDB" id="9768793at2"/>
<dbReference type="InterPro" id="IPR050791">
    <property type="entry name" value="Aldo-Keto_reductase"/>
</dbReference>
<proteinExistence type="predicted"/>
<dbReference type="CDD" id="cd19088">
    <property type="entry name" value="AKR_AKR13B1"/>
    <property type="match status" value="1"/>
</dbReference>
<dbReference type="SUPFAM" id="SSF51430">
    <property type="entry name" value="NAD(P)-linked oxidoreductase"/>
    <property type="match status" value="1"/>
</dbReference>
<dbReference type="Gene3D" id="3.20.20.100">
    <property type="entry name" value="NADP-dependent oxidoreductase domain"/>
    <property type="match status" value="1"/>
</dbReference>
<evidence type="ECO:0000259" key="2">
    <source>
        <dbReference type="Pfam" id="PF00248"/>
    </source>
</evidence>
<dbReference type="PATRIC" id="fig|345309.4.peg.4098"/>
<dbReference type="GO" id="GO:0005737">
    <property type="term" value="C:cytoplasm"/>
    <property type="evidence" value="ECO:0007669"/>
    <property type="project" value="TreeGrafter"/>
</dbReference>
<dbReference type="InterPro" id="IPR036812">
    <property type="entry name" value="NAD(P)_OxRdtase_dom_sf"/>
</dbReference>
<accession>A0A0F3K4A8</accession>
<keyword evidence="4" id="KW-1185">Reference proteome</keyword>
<sequence>MASINAAASGTFSIGGDLEVNRLGFGAMRVTGKGIWGDPPDHAKAIAVLKKLPELGINFIDTADSYGPFVSEDLIHEALHPYKGLVVATKGGLTRHGPDIWAPVGRPEYLRQCVLMSLRRLKVDRIDLWQLHRVDEKVPADEQFDAIKQMQAEGLIRHAGLSEVKVEQIEAAQKFFKVATVQNLYNLGNRQSEEVLDYCEKHNIGFIPWYPLAAGALAKEGSVLSKIAQKLGATNGQVALAWLLRRSKVMLPIPGTGDAEHLAENVKGASLELSQADFEALEHAVK</sequence>
<keyword evidence="1" id="KW-0560">Oxidoreductase</keyword>
<dbReference type="EMBL" id="JZRB01000085">
    <property type="protein sequence ID" value="KJV24934.1"/>
    <property type="molecule type" value="Genomic_DNA"/>
</dbReference>
<dbReference type="Pfam" id="PF00248">
    <property type="entry name" value="Aldo_ket_red"/>
    <property type="match status" value="1"/>
</dbReference>
<dbReference type="GO" id="GO:0016491">
    <property type="term" value="F:oxidoreductase activity"/>
    <property type="evidence" value="ECO:0007669"/>
    <property type="project" value="UniProtKB-KW"/>
</dbReference>
<dbReference type="AlphaFoldDB" id="A0A0F3K4A8"/>
<dbReference type="InterPro" id="IPR023210">
    <property type="entry name" value="NADP_OxRdtase_dom"/>
</dbReference>
<feature type="domain" description="NADP-dependent oxidoreductase" evidence="2">
    <location>
        <begin position="22"/>
        <end position="284"/>
    </location>
</feature>
<organism evidence="3 4">
    <name type="scientific">Luteibacter yeojuensis</name>
    <dbReference type="NCBI Taxonomy" id="345309"/>
    <lineage>
        <taxon>Bacteria</taxon>
        <taxon>Pseudomonadati</taxon>
        <taxon>Pseudomonadota</taxon>
        <taxon>Gammaproteobacteria</taxon>
        <taxon>Lysobacterales</taxon>
        <taxon>Rhodanobacteraceae</taxon>
        <taxon>Luteibacter</taxon>
    </lineage>
</organism>
<dbReference type="RefSeq" id="WP_045831410.1">
    <property type="nucleotide sequence ID" value="NZ_JZRB01000085.1"/>
</dbReference>
<evidence type="ECO:0000313" key="3">
    <source>
        <dbReference type="EMBL" id="KJV24934.1"/>
    </source>
</evidence>
<evidence type="ECO:0000313" key="4">
    <source>
        <dbReference type="Proteomes" id="UP000033651"/>
    </source>
</evidence>